<protein>
    <submittedName>
        <fullName evidence="1">Uncharacterized protein</fullName>
    </submittedName>
</protein>
<name>A0A376LR08_ECOLX</name>
<reference evidence="1 2" key="1">
    <citation type="submission" date="2018-06" db="EMBL/GenBank/DDBJ databases">
        <authorList>
            <consortium name="Pathogen Informatics"/>
            <person name="Doyle S."/>
        </authorList>
    </citation>
    <scope>NUCLEOTIDE SEQUENCE [LARGE SCALE GENOMIC DNA]</scope>
    <source>
        <strain evidence="1 2">NCTC7928</strain>
    </source>
</reference>
<accession>A0A376LR08</accession>
<sequence>MKRWINKEVESRLNAFWEMVEKEDPAHAASPYLNNIEYHYIAANNAEFEEEGGADKFAQSNAFNNANEMMMAVIEQAEEDYECKSLEFACMA</sequence>
<dbReference type="AlphaFoldDB" id="A0A376LR08"/>
<evidence type="ECO:0000313" key="2">
    <source>
        <dbReference type="Proteomes" id="UP000254877"/>
    </source>
</evidence>
<dbReference type="Proteomes" id="UP000254877">
    <property type="component" value="Unassembled WGS sequence"/>
</dbReference>
<proteinExistence type="predicted"/>
<evidence type="ECO:0000313" key="1">
    <source>
        <dbReference type="EMBL" id="STF46270.1"/>
    </source>
</evidence>
<organism evidence="1 2">
    <name type="scientific">Escherichia coli</name>
    <dbReference type="NCBI Taxonomy" id="562"/>
    <lineage>
        <taxon>Bacteria</taxon>
        <taxon>Pseudomonadati</taxon>
        <taxon>Pseudomonadota</taxon>
        <taxon>Gammaproteobacteria</taxon>
        <taxon>Enterobacterales</taxon>
        <taxon>Enterobacteriaceae</taxon>
        <taxon>Escherichia</taxon>
    </lineage>
</organism>
<dbReference type="EMBL" id="UGAB01000002">
    <property type="protein sequence ID" value="STF46270.1"/>
    <property type="molecule type" value="Genomic_DNA"/>
</dbReference>
<gene>
    <name evidence="1" type="ORF">NCTC7928_07072</name>
</gene>